<keyword evidence="3" id="KW-1185">Reference proteome</keyword>
<dbReference type="Pfam" id="PF18557">
    <property type="entry name" value="NepR"/>
    <property type="match status" value="1"/>
</dbReference>
<dbReference type="InterPro" id="IPR041649">
    <property type="entry name" value="NepR"/>
</dbReference>
<accession>A0A7W9C991</accession>
<gene>
    <name evidence="2" type="ORF">GGQ93_003156</name>
</gene>
<evidence type="ECO:0000259" key="1">
    <source>
        <dbReference type="Pfam" id="PF18557"/>
    </source>
</evidence>
<name>A0A7W9C991_9CAUL</name>
<reference evidence="2 3" key="1">
    <citation type="submission" date="2020-08" db="EMBL/GenBank/DDBJ databases">
        <title>Genomic Encyclopedia of Type Strains, Phase IV (KMG-IV): sequencing the most valuable type-strain genomes for metagenomic binning, comparative biology and taxonomic classification.</title>
        <authorList>
            <person name="Goeker M."/>
        </authorList>
    </citation>
    <scope>NUCLEOTIDE SEQUENCE [LARGE SCALE GENOMIC DNA]</scope>
    <source>
        <strain evidence="2 3">DSM 4731</strain>
    </source>
</reference>
<protein>
    <recommendedName>
        <fullName evidence="1">Anti-sigma factor NepR domain-containing protein</fullName>
    </recommendedName>
</protein>
<proteinExistence type="predicted"/>
<comment type="caution">
    <text evidence="2">The sequence shown here is derived from an EMBL/GenBank/DDBJ whole genome shotgun (WGS) entry which is preliminary data.</text>
</comment>
<organism evidence="2 3">
    <name type="scientific">Brevundimonas aurantiaca</name>
    <dbReference type="NCBI Taxonomy" id="74316"/>
    <lineage>
        <taxon>Bacteria</taxon>
        <taxon>Pseudomonadati</taxon>
        <taxon>Pseudomonadota</taxon>
        <taxon>Alphaproteobacteria</taxon>
        <taxon>Caulobacterales</taxon>
        <taxon>Caulobacteraceae</taxon>
        <taxon>Brevundimonas</taxon>
    </lineage>
</organism>
<sequence length="122" mass="13042">MDDSDTEAENAKAPMRFRSACALSIFITAFEEPGARGTVNGPAFLHCSWVGGVLSMIDSSDSSRRKGAGNTGEAGLEEARLRQQAIGVKLRHMFDEVVNEPVPDEFLDILKRADAKASDGGA</sequence>
<evidence type="ECO:0000313" key="2">
    <source>
        <dbReference type="EMBL" id="MBB5741414.1"/>
    </source>
</evidence>
<evidence type="ECO:0000313" key="3">
    <source>
        <dbReference type="Proteomes" id="UP000527324"/>
    </source>
</evidence>
<dbReference type="Proteomes" id="UP000527324">
    <property type="component" value="Unassembled WGS sequence"/>
</dbReference>
<dbReference type="AlphaFoldDB" id="A0A7W9C991"/>
<dbReference type="EMBL" id="JACHOQ010000015">
    <property type="protein sequence ID" value="MBB5741414.1"/>
    <property type="molecule type" value="Genomic_DNA"/>
</dbReference>
<feature type="domain" description="Anti-sigma factor NepR" evidence="1">
    <location>
        <begin position="83"/>
        <end position="116"/>
    </location>
</feature>